<name>A0A251MYD3_PRUPE</name>
<dbReference type="AlphaFoldDB" id="A0A251MYD3"/>
<keyword evidence="5" id="KW-1185">Reference proteome</keyword>
<evidence type="ECO:0000256" key="2">
    <source>
        <dbReference type="ARBA" id="ARBA00009320"/>
    </source>
</evidence>
<proteinExistence type="inferred from homology"/>
<evidence type="ECO:0000256" key="1">
    <source>
        <dbReference type="ARBA" id="ARBA00001933"/>
    </source>
</evidence>
<dbReference type="Proteomes" id="UP000006882">
    <property type="component" value="Chromosome G8"/>
</dbReference>
<dbReference type="Gramene" id="ONH92097">
    <property type="protein sequence ID" value="ONH92097"/>
    <property type="gene ID" value="PRUPE_8G155100"/>
</dbReference>
<dbReference type="STRING" id="3760.A0A251MYD3"/>
<sequence length="103" mass="11261">MTTCLNLDSTSGAYTKGHYMLGLCFWEAGPDLGIGPAPQYTLLIFASPIGNWYKVFEAVSKAKAKGFTDVLFLDAATGKNVEYLLEIQTGVVEDKMGWTMLID</sequence>
<evidence type="ECO:0000313" key="4">
    <source>
        <dbReference type="EMBL" id="ONH92097.1"/>
    </source>
</evidence>
<dbReference type="GO" id="GO:0004084">
    <property type="term" value="F:branched-chain-amino-acid transaminase activity"/>
    <property type="evidence" value="ECO:0007669"/>
    <property type="project" value="InterPro"/>
</dbReference>
<dbReference type="PANTHER" id="PTHR42825">
    <property type="entry name" value="AMINO ACID AMINOTRANSFERASE"/>
    <property type="match status" value="1"/>
</dbReference>
<keyword evidence="3" id="KW-0663">Pyridoxal phosphate</keyword>
<dbReference type="InterPro" id="IPR005786">
    <property type="entry name" value="B_amino_transII"/>
</dbReference>
<comment type="similarity">
    <text evidence="2">Belongs to the class-IV pyridoxal-phosphate-dependent aminotransferase family.</text>
</comment>
<accession>A0A251MYD3</accession>
<comment type="cofactor">
    <cofactor evidence="1">
        <name>pyridoxal 5'-phosphate</name>
        <dbReference type="ChEBI" id="CHEBI:597326"/>
    </cofactor>
</comment>
<dbReference type="GO" id="GO:0009081">
    <property type="term" value="P:branched-chain amino acid metabolic process"/>
    <property type="evidence" value="ECO:0007669"/>
    <property type="project" value="InterPro"/>
</dbReference>
<gene>
    <name evidence="4" type="ORF">PRUPE_8G155100</name>
</gene>
<organism evidence="4 5">
    <name type="scientific">Prunus persica</name>
    <name type="common">Peach</name>
    <name type="synonym">Amygdalus persica</name>
    <dbReference type="NCBI Taxonomy" id="3760"/>
    <lineage>
        <taxon>Eukaryota</taxon>
        <taxon>Viridiplantae</taxon>
        <taxon>Streptophyta</taxon>
        <taxon>Embryophyta</taxon>
        <taxon>Tracheophyta</taxon>
        <taxon>Spermatophyta</taxon>
        <taxon>Magnoliopsida</taxon>
        <taxon>eudicotyledons</taxon>
        <taxon>Gunneridae</taxon>
        <taxon>Pentapetalae</taxon>
        <taxon>rosids</taxon>
        <taxon>fabids</taxon>
        <taxon>Rosales</taxon>
        <taxon>Rosaceae</taxon>
        <taxon>Amygdaloideae</taxon>
        <taxon>Amygdaleae</taxon>
        <taxon>Prunus</taxon>
    </lineage>
</organism>
<evidence type="ECO:0000256" key="3">
    <source>
        <dbReference type="ARBA" id="ARBA00022898"/>
    </source>
</evidence>
<dbReference type="PANTHER" id="PTHR42825:SF29">
    <property type="entry name" value="BRANCHED-CHAIN-AMINO-ACID AMINOTRANSFERASE"/>
    <property type="match status" value="1"/>
</dbReference>
<evidence type="ECO:0000313" key="5">
    <source>
        <dbReference type="Proteomes" id="UP000006882"/>
    </source>
</evidence>
<protein>
    <submittedName>
        <fullName evidence="4">Uncharacterized protein</fullName>
    </submittedName>
</protein>
<reference evidence="4 5" key="1">
    <citation type="journal article" date="2013" name="Nat. Genet.">
        <title>The high-quality draft genome of peach (Prunus persica) identifies unique patterns of genetic diversity, domestication and genome evolution.</title>
        <authorList>
            <consortium name="International Peach Genome Initiative"/>
            <person name="Verde I."/>
            <person name="Abbott A.G."/>
            <person name="Scalabrin S."/>
            <person name="Jung S."/>
            <person name="Shu S."/>
            <person name="Marroni F."/>
            <person name="Zhebentyayeva T."/>
            <person name="Dettori M.T."/>
            <person name="Grimwood J."/>
            <person name="Cattonaro F."/>
            <person name="Zuccolo A."/>
            <person name="Rossini L."/>
            <person name="Jenkins J."/>
            <person name="Vendramin E."/>
            <person name="Meisel L.A."/>
            <person name="Decroocq V."/>
            <person name="Sosinski B."/>
            <person name="Prochnik S."/>
            <person name="Mitros T."/>
            <person name="Policriti A."/>
            <person name="Cipriani G."/>
            <person name="Dondini L."/>
            <person name="Ficklin S."/>
            <person name="Goodstein D.M."/>
            <person name="Xuan P."/>
            <person name="Del Fabbro C."/>
            <person name="Aramini V."/>
            <person name="Copetti D."/>
            <person name="Gonzalez S."/>
            <person name="Horner D.S."/>
            <person name="Falchi R."/>
            <person name="Lucas S."/>
            <person name="Mica E."/>
            <person name="Maldonado J."/>
            <person name="Lazzari B."/>
            <person name="Bielenberg D."/>
            <person name="Pirona R."/>
            <person name="Miculan M."/>
            <person name="Barakat A."/>
            <person name="Testolin R."/>
            <person name="Stella A."/>
            <person name="Tartarini S."/>
            <person name="Tonutti P."/>
            <person name="Arus P."/>
            <person name="Orellana A."/>
            <person name="Wells C."/>
            <person name="Main D."/>
            <person name="Vizzotto G."/>
            <person name="Silva H."/>
            <person name="Salamini F."/>
            <person name="Schmutz J."/>
            <person name="Morgante M."/>
            <person name="Rokhsar D.S."/>
        </authorList>
    </citation>
    <scope>NUCLEOTIDE SEQUENCE [LARGE SCALE GENOMIC DNA]</scope>
    <source>
        <strain evidence="5">cv. Nemared</strain>
    </source>
</reference>
<dbReference type="EMBL" id="CM007658">
    <property type="protein sequence ID" value="ONH92097.1"/>
    <property type="molecule type" value="Genomic_DNA"/>
</dbReference>